<evidence type="ECO:0000259" key="14">
    <source>
        <dbReference type="Pfam" id="PF20260"/>
    </source>
</evidence>
<keyword evidence="8 12" id="KW-0808">Transferase</keyword>
<dbReference type="InterPro" id="IPR006700">
    <property type="entry name" value="RsmE"/>
</dbReference>
<dbReference type="RefSeq" id="WP_343897367.1">
    <property type="nucleotide sequence ID" value="NZ_BAAAFZ010000070.1"/>
</dbReference>
<evidence type="ECO:0000256" key="3">
    <source>
        <dbReference type="ARBA" id="ARBA00012328"/>
    </source>
</evidence>
<comment type="subcellular location">
    <subcellularLocation>
        <location evidence="1 12">Cytoplasm</location>
    </subcellularLocation>
</comment>
<evidence type="ECO:0000256" key="6">
    <source>
        <dbReference type="ARBA" id="ARBA00022552"/>
    </source>
</evidence>
<accession>A0ABN1FX95</accession>
<comment type="catalytic activity">
    <reaction evidence="11 12">
        <text>uridine(1498) in 16S rRNA + S-adenosyl-L-methionine = N(3)-methyluridine(1498) in 16S rRNA + S-adenosyl-L-homocysteine + H(+)</text>
        <dbReference type="Rhea" id="RHEA:42920"/>
        <dbReference type="Rhea" id="RHEA-COMP:10283"/>
        <dbReference type="Rhea" id="RHEA-COMP:10284"/>
        <dbReference type="ChEBI" id="CHEBI:15378"/>
        <dbReference type="ChEBI" id="CHEBI:57856"/>
        <dbReference type="ChEBI" id="CHEBI:59789"/>
        <dbReference type="ChEBI" id="CHEBI:65315"/>
        <dbReference type="ChEBI" id="CHEBI:74502"/>
        <dbReference type="EC" id="2.1.1.193"/>
    </reaction>
</comment>
<gene>
    <name evidence="15" type="ORF">GCM10009416_41940</name>
</gene>
<evidence type="ECO:0000256" key="9">
    <source>
        <dbReference type="ARBA" id="ARBA00022691"/>
    </source>
</evidence>
<evidence type="ECO:0000256" key="8">
    <source>
        <dbReference type="ARBA" id="ARBA00022679"/>
    </source>
</evidence>
<dbReference type="Gene3D" id="2.40.240.20">
    <property type="entry name" value="Hypothetical PUA domain-like, domain 1"/>
    <property type="match status" value="1"/>
</dbReference>
<dbReference type="InterPro" id="IPR029028">
    <property type="entry name" value="Alpha/beta_knot_MTases"/>
</dbReference>
<reference evidence="15 16" key="1">
    <citation type="journal article" date="2019" name="Int. J. Syst. Evol. Microbiol.">
        <title>The Global Catalogue of Microorganisms (GCM) 10K type strain sequencing project: providing services to taxonomists for standard genome sequencing and annotation.</title>
        <authorList>
            <consortium name="The Broad Institute Genomics Platform"/>
            <consortium name="The Broad Institute Genome Sequencing Center for Infectious Disease"/>
            <person name="Wu L."/>
            <person name="Ma J."/>
        </authorList>
    </citation>
    <scope>NUCLEOTIDE SEQUENCE [LARGE SCALE GENOMIC DNA]</scope>
    <source>
        <strain evidence="15 16">JCM 9933</strain>
    </source>
</reference>
<evidence type="ECO:0000256" key="5">
    <source>
        <dbReference type="ARBA" id="ARBA00022490"/>
    </source>
</evidence>
<keyword evidence="7 12" id="KW-0489">Methyltransferase</keyword>
<dbReference type="InterPro" id="IPR046887">
    <property type="entry name" value="RsmE_PUA-like"/>
</dbReference>
<dbReference type="SUPFAM" id="SSF88697">
    <property type="entry name" value="PUA domain-like"/>
    <property type="match status" value="1"/>
</dbReference>
<name>A0ABN1FX95_9PROT</name>
<keyword evidence="9 12" id="KW-0949">S-adenosyl-L-methionine</keyword>
<dbReference type="PANTHER" id="PTHR30027:SF3">
    <property type="entry name" value="16S RRNA (URACIL(1498)-N(3))-METHYLTRANSFERASE"/>
    <property type="match status" value="1"/>
</dbReference>
<evidence type="ECO:0000313" key="15">
    <source>
        <dbReference type="EMBL" id="GAA0599455.1"/>
    </source>
</evidence>
<protein>
    <recommendedName>
        <fullName evidence="4 12">Ribosomal RNA small subunit methyltransferase E</fullName>
        <ecNumber evidence="3 12">2.1.1.193</ecNumber>
    </recommendedName>
</protein>
<comment type="similarity">
    <text evidence="2 12">Belongs to the RNA methyltransferase RsmE family.</text>
</comment>
<dbReference type="SUPFAM" id="SSF75217">
    <property type="entry name" value="alpha/beta knot"/>
    <property type="match status" value="1"/>
</dbReference>
<dbReference type="NCBIfam" id="NF008696">
    <property type="entry name" value="PRK11713.3-5"/>
    <property type="match status" value="1"/>
</dbReference>
<dbReference type="InterPro" id="IPR015947">
    <property type="entry name" value="PUA-like_sf"/>
</dbReference>
<dbReference type="EC" id="2.1.1.193" evidence="3 12"/>
<comment type="function">
    <text evidence="10 12">Specifically methylates the N3 position of the uracil ring of uridine 1498 (m3U1498) in 16S rRNA. Acts on the fully assembled 30S ribosomal subunit.</text>
</comment>
<dbReference type="Gene3D" id="3.40.1280.10">
    <property type="match status" value="1"/>
</dbReference>
<feature type="domain" description="Ribosomal RNA small subunit methyltransferase E PUA-like" evidence="14">
    <location>
        <begin position="24"/>
        <end position="67"/>
    </location>
</feature>
<keyword evidence="6 12" id="KW-0698">rRNA processing</keyword>
<evidence type="ECO:0000259" key="13">
    <source>
        <dbReference type="Pfam" id="PF04452"/>
    </source>
</evidence>
<dbReference type="InterPro" id="IPR046886">
    <property type="entry name" value="RsmE_MTase_dom"/>
</dbReference>
<dbReference type="Pfam" id="PF04452">
    <property type="entry name" value="Methyltrans_RNA"/>
    <property type="match status" value="1"/>
</dbReference>
<evidence type="ECO:0000313" key="16">
    <source>
        <dbReference type="Proteomes" id="UP001501588"/>
    </source>
</evidence>
<keyword evidence="16" id="KW-1185">Reference proteome</keyword>
<dbReference type="CDD" id="cd18084">
    <property type="entry name" value="RsmE-like"/>
    <property type="match status" value="1"/>
</dbReference>
<dbReference type="NCBIfam" id="TIGR00046">
    <property type="entry name" value="RsmE family RNA methyltransferase"/>
    <property type="match status" value="1"/>
</dbReference>
<evidence type="ECO:0000256" key="12">
    <source>
        <dbReference type="PIRNR" id="PIRNR015601"/>
    </source>
</evidence>
<evidence type="ECO:0000256" key="11">
    <source>
        <dbReference type="ARBA" id="ARBA00047944"/>
    </source>
</evidence>
<dbReference type="EMBL" id="BAAAFZ010000070">
    <property type="protein sequence ID" value="GAA0599455.1"/>
    <property type="molecule type" value="Genomic_DNA"/>
</dbReference>
<evidence type="ECO:0000256" key="4">
    <source>
        <dbReference type="ARBA" id="ARBA00013673"/>
    </source>
</evidence>
<evidence type="ECO:0000256" key="1">
    <source>
        <dbReference type="ARBA" id="ARBA00004496"/>
    </source>
</evidence>
<keyword evidence="5 12" id="KW-0963">Cytoplasm</keyword>
<comment type="caution">
    <text evidence="15">The sequence shown here is derived from an EMBL/GenBank/DDBJ whole genome shotgun (WGS) entry which is preliminary data.</text>
</comment>
<dbReference type="PANTHER" id="PTHR30027">
    <property type="entry name" value="RIBOSOMAL RNA SMALL SUBUNIT METHYLTRANSFERASE E"/>
    <property type="match status" value="1"/>
</dbReference>
<evidence type="ECO:0000256" key="10">
    <source>
        <dbReference type="ARBA" id="ARBA00025699"/>
    </source>
</evidence>
<dbReference type="Proteomes" id="UP001501588">
    <property type="component" value="Unassembled WGS sequence"/>
</dbReference>
<dbReference type="PIRSF" id="PIRSF015601">
    <property type="entry name" value="MTase_slr0722"/>
    <property type="match status" value="1"/>
</dbReference>
<dbReference type="InterPro" id="IPR029026">
    <property type="entry name" value="tRNA_m1G_MTases_N"/>
</dbReference>
<proteinExistence type="inferred from homology"/>
<sequence>MSTVPRLFLDEALEEGREVAAAPAQAHYLGGVLRRAAGDPVLLFNGRDGEWSARIAGLKRDRASFVPERLTRPQTPGLDLRLLVAAVKRSAMEWIVEKATELGVGLVQPVFTRRSVAERVNTGRLEGIAREAAEQCERLTVPRLAEARPLHAALDAWDGTPLLVGDERREGPPLAAVLRGRALPLGWLVGPEGGFERAELDDLRCRTFVATAALGPRILRAETAAVAGLAVMQALAGDWNSDA</sequence>
<organism evidence="15 16">
    <name type="scientific">Craurococcus roseus</name>
    <dbReference type="NCBI Taxonomy" id="77585"/>
    <lineage>
        <taxon>Bacteria</taxon>
        <taxon>Pseudomonadati</taxon>
        <taxon>Pseudomonadota</taxon>
        <taxon>Alphaproteobacteria</taxon>
        <taxon>Acetobacterales</taxon>
        <taxon>Acetobacteraceae</taxon>
        <taxon>Craurococcus</taxon>
    </lineage>
</organism>
<evidence type="ECO:0000256" key="7">
    <source>
        <dbReference type="ARBA" id="ARBA00022603"/>
    </source>
</evidence>
<evidence type="ECO:0000256" key="2">
    <source>
        <dbReference type="ARBA" id="ARBA00005528"/>
    </source>
</evidence>
<feature type="domain" description="Ribosomal RNA small subunit methyltransferase E methyltransferase" evidence="13">
    <location>
        <begin position="79"/>
        <end position="233"/>
    </location>
</feature>
<dbReference type="Pfam" id="PF20260">
    <property type="entry name" value="PUA_4"/>
    <property type="match status" value="1"/>
</dbReference>